<dbReference type="InterPro" id="IPR014729">
    <property type="entry name" value="Rossmann-like_a/b/a_fold"/>
</dbReference>
<dbReference type="SUPFAM" id="SSF52402">
    <property type="entry name" value="Adenine nucleotide alpha hydrolases-like"/>
    <property type="match status" value="2"/>
</dbReference>
<proteinExistence type="predicted"/>
<dbReference type="EMBL" id="CP000478">
    <property type="protein sequence ID" value="ABK16929.1"/>
    <property type="molecule type" value="Genomic_DNA"/>
</dbReference>
<evidence type="ECO:0000259" key="1">
    <source>
        <dbReference type="Pfam" id="PF00582"/>
    </source>
</evidence>
<dbReference type="KEGG" id="sfu:Sfum_1237"/>
<dbReference type="STRING" id="335543.Sfum_1237"/>
<evidence type="ECO:0000313" key="3">
    <source>
        <dbReference type="Proteomes" id="UP000001784"/>
    </source>
</evidence>
<dbReference type="HOGENOM" id="CLU_075315_1_0_7"/>
<organism evidence="2 3">
    <name type="scientific">Syntrophobacter fumaroxidans (strain DSM 10017 / MPOB)</name>
    <dbReference type="NCBI Taxonomy" id="335543"/>
    <lineage>
        <taxon>Bacteria</taxon>
        <taxon>Pseudomonadati</taxon>
        <taxon>Thermodesulfobacteriota</taxon>
        <taxon>Syntrophobacteria</taxon>
        <taxon>Syntrophobacterales</taxon>
        <taxon>Syntrophobacteraceae</taxon>
        <taxon>Syntrophobacter</taxon>
    </lineage>
</organism>
<protein>
    <recommendedName>
        <fullName evidence="1">UspA domain-containing protein</fullName>
    </recommendedName>
</protein>
<dbReference type="CDD" id="cd00293">
    <property type="entry name" value="USP-like"/>
    <property type="match status" value="1"/>
</dbReference>
<reference evidence="2 3" key="1">
    <citation type="submission" date="2006-10" db="EMBL/GenBank/DDBJ databases">
        <title>Complete sequence of Syntrophobacter fumaroxidans MPOB.</title>
        <authorList>
            <consortium name="US DOE Joint Genome Institute"/>
            <person name="Copeland A."/>
            <person name="Lucas S."/>
            <person name="Lapidus A."/>
            <person name="Barry K."/>
            <person name="Detter J.C."/>
            <person name="Glavina del Rio T."/>
            <person name="Hammon N."/>
            <person name="Israni S."/>
            <person name="Pitluck S."/>
            <person name="Goltsman E.G."/>
            <person name="Martinez M."/>
            <person name="Schmutz J."/>
            <person name="Larimer F."/>
            <person name="Land M."/>
            <person name="Hauser L."/>
            <person name="Kyrpides N."/>
            <person name="Kim E."/>
            <person name="Boone D.R."/>
            <person name="Brockman F."/>
            <person name="Culley D."/>
            <person name="Ferry J."/>
            <person name="Gunsalus R."/>
            <person name="McInerney M.J."/>
            <person name="Morrison M."/>
            <person name="Plugge C."/>
            <person name="Rohlin L."/>
            <person name="Scholten J."/>
            <person name="Sieber J."/>
            <person name="Stams A.J.M."/>
            <person name="Worm P."/>
            <person name="Henstra A.M."/>
            <person name="Richardson P."/>
        </authorList>
    </citation>
    <scope>NUCLEOTIDE SEQUENCE [LARGE SCALE GENOMIC DNA]</scope>
    <source>
        <strain evidence="3">DSM 10017 / MPOB</strain>
    </source>
</reference>
<dbReference type="InParanoid" id="A0LHM7"/>
<dbReference type="Gene3D" id="3.40.50.620">
    <property type="entry name" value="HUPs"/>
    <property type="match status" value="2"/>
</dbReference>
<keyword evidence="3" id="KW-1185">Reference proteome</keyword>
<evidence type="ECO:0000313" key="2">
    <source>
        <dbReference type="EMBL" id="ABK16929.1"/>
    </source>
</evidence>
<dbReference type="eggNOG" id="COG0589">
    <property type="taxonomic scope" value="Bacteria"/>
</dbReference>
<feature type="domain" description="UspA" evidence="1">
    <location>
        <begin position="8"/>
        <end position="148"/>
    </location>
</feature>
<name>A0LHM7_SYNFM</name>
<dbReference type="AlphaFoldDB" id="A0LHM7"/>
<dbReference type="Proteomes" id="UP000001784">
    <property type="component" value="Chromosome"/>
</dbReference>
<sequence>METLQKCLLLPIDGSEECLRPVSFLKRLYPDLRNISVILFYLRPPLSPFYQEKADSVPLLEKRKELFAARERNSRAIFENARRHLIRAGFSDETVQECAEEKQSSAGRHACLLADIRQVDAVLVQKRVSSSLEGFLRGDPTSDLLRHCLASPIWFTEGQVDPERAAICVLNEDASLRIADHAAFMLADTTVEITLLHASRTVPRMISAHPAGVMGEELGSWLKTPAGQVIEPFLAESRQILRTAGIDESRVRVTLIPDKGNTAMEILSHCREQGIGIVALGHSEPAGTWGFFKNSVTRKVLSEFKNMAVWVNQ</sequence>
<gene>
    <name evidence="2" type="ordered locus">Sfum_1237</name>
</gene>
<dbReference type="Pfam" id="PF00582">
    <property type="entry name" value="Usp"/>
    <property type="match status" value="1"/>
</dbReference>
<dbReference type="InterPro" id="IPR006016">
    <property type="entry name" value="UspA"/>
</dbReference>
<accession>A0LHM7</accession>
<dbReference type="RefSeq" id="WP_011698100.1">
    <property type="nucleotide sequence ID" value="NC_008554.1"/>
</dbReference>
<dbReference type="OrthoDB" id="5511554at2"/>